<dbReference type="PANTHER" id="PTHR42921:SF1">
    <property type="entry name" value="ACETOACETYL-COA SYNTHETASE"/>
    <property type="match status" value="1"/>
</dbReference>
<name>A0A094PUZ7_9ZZZZ</name>
<gene>
    <name evidence="6" type="ORF">GM50_16820</name>
</gene>
<evidence type="ECO:0000256" key="2">
    <source>
        <dbReference type="ARBA" id="ARBA00022598"/>
    </source>
</evidence>
<protein>
    <recommendedName>
        <fullName evidence="5">AMP-dependent synthetase/ligase domain-containing protein</fullName>
    </recommendedName>
</protein>
<keyword evidence="4" id="KW-0067">ATP-binding</keyword>
<dbReference type="PANTHER" id="PTHR42921">
    <property type="entry name" value="ACETOACETYL-COA SYNTHETASE"/>
    <property type="match status" value="1"/>
</dbReference>
<evidence type="ECO:0000313" key="6">
    <source>
        <dbReference type="EMBL" id="KGA15590.1"/>
    </source>
</evidence>
<dbReference type="SUPFAM" id="SSF56801">
    <property type="entry name" value="Acetyl-CoA synthetase-like"/>
    <property type="match status" value="1"/>
</dbReference>
<dbReference type="InterPro" id="IPR020845">
    <property type="entry name" value="AMP-binding_CS"/>
</dbReference>
<dbReference type="Gene3D" id="3.40.50.12780">
    <property type="entry name" value="N-terminal domain of ligase-like"/>
    <property type="match status" value="1"/>
</dbReference>
<dbReference type="AlphaFoldDB" id="A0A094PUZ7"/>
<dbReference type="NCBIfam" id="TIGR01217">
    <property type="entry name" value="ac_ac_CoA_syn"/>
    <property type="match status" value="1"/>
</dbReference>
<evidence type="ECO:0000259" key="5">
    <source>
        <dbReference type="Pfam" id="PF00501"/>
    </source>
</evidence>
<dbReference type="GO" id="GO:0030729">
    <property type="term" value="F:acetoacetate-CoA ligase activity"/>
    <property type="evidence" value="ECO:0007669"/>
    <property type="project" value="InterPro"/>
</dbReference>
<sequence length="631" mass="69228">MKQHALWEPASSDNLAISELKKFAKVSDFQSLHKWSIENKETFWRYVFEDSGVVGTLGDEAIVDRGFLDSKFFPDAKLNIVDTLLKGDDEQIVITEISESGAKKHYTRGQVRLIANQVAYGLQQLGLKEGDVVSALVANVAETAFFALGALKIGAIFSSTSADFGAATVLDRFEQIRPKVLLVTTNYQYNGKEIDCSEKNAEIVAQLPTLEKVIAIGSASSPYLNFTDWIATCNPKSDISVPGGFDRPGFILFSSGTTGKPKCIVHSAAGVLLKALSEQRYHLDIKGKDEVFYFTTCGWMMWNWLFMALGTGAGIVLFDGNPMHPNPNRLFDIAQENELTFLGVSAKYIDSIRKLKLLPQETHDLSTVRTIASTGSPLNPDGFNFIYENVSSKVHLASISGGTDICGCFMLGSPDLPVYSGQIQVPALGLDVQVFTDEGKIAEVGVKGELVCRNTFPSVPLYFWDDPDNAKFKSAYFERFADVWTHGDFVEKTPEDGYIVQGRSDATLNASGVRIGTAEIYRITEEFAEVTESLAIAQKWDGDTRVVLFVKLAEGKLLTEDLIAQIKSALRQKASPRHVPALIVQAPEFPRTKSNKLVELAVANAVNKVANNNLGALANPESLDWFSDLSL</sequence>
<keyword evidence="2" id="KW-0436">Ligase</keyword>
<dbReference type="Gene3D" id="3.30.300.30">
    <property type="match status" value="1"/>
</dbReference>
<evidence type="ECO:0000256" key="1">
    <source>
        <dbReference type="ARBA" id="ARBA00006432"/>
    </source>
</evidence>
<comment type="similarity">
    <text evidence="1">Belongs to the ATP-dependent AMP-binding enzyme family.</text>
</comment>
<dbReference type="GO" id="GO:0006629">
    <property type="term" value="P:lipid metabolic process"/>
    <property type="evidence" value="ECO:0007669"/>
    <property type="project" value="InterPro"/>
</dbReference>
<dbReference type="PROSITE" id="PS00455">
    <property type="entry name" value="AMP_BINDING"/>
    <property type="match status" value="1"/>
</dbReference>
<reference evidence="6" key="1">
    <citation type="submission" date="2014-05" db="EMBL/GenBank/DDBJ databases">
        <title>Key roles for freshwater Actinobacteria revealed by deep metagenomic sequencing.</title>
        <authorList>
            <person name="Ghai R."/>
            <person name="Mizuno C.M."/>
            <person name="Picazo A."/>
            <person name="Camacho A."/>
            <person name="Rodriguez-Valera F."/>
        </authorList>
    </citation>
    <scope>NUCLEOTIDE SEQUENCE</scope>
</reference>
<dbReference type="InterPro" id="IPR005914">
    <property type="entry name" value="Acac_CoA_synth"/>
</dbReference>
<dbReference type="InterPro" id="IPR045851">
    <property type="entry name" value="AMP-bd_C_sf"/>
</dbReference>
<dbReference type="InterPro" id="IPR000873">
    <property type="entry name" value="AMP-dep_synth/lig_dom"/>
</dbReference>
<organism evidence="6">
    <name type="scientific">freshwater metagenome</name>
    <dbReference type="NCBI Taxonomy" id="449393"/>
    <lineage>
        <taxon>unclassified sequences</taxon>
        <taxon>metagenomes</taxon>
        <taxon>ecological metagenomes</taxon>
    </lineage>
</organism>
<dbReference type="EMBL" id="JNSK01000090">
    <property type="protein sequence ID" value="KGA15590.1"/>
    <property type="molecule type" value="Genomic_DNA"/>
</dbReference>
<comment type="caution">
    <text evidence="6">The sequence shown here is derived from an EMBL/GenBank/DDBJ whole genome shotgun (WGS) entry which is preliminary data.</text>
</comment>
<evidence type="ECO:0000256" key="4">
    <source>
        <dbReference type="ARBA" id="ARBA00022840"/>
    </source>
</evidence>
<keyword evidence="3" id="KW-0547">Nucleotide-binding</keyword>
<dbReference type="Pfam" id="PF00501">
    <property type="entry name" value="AMP-binding"/>
    <property type="match status" value="1"/>
</dbReference>
<dbReference type="InterPro" id="IPR042099">
    <property type="entry name" value="ANL_N_sf"/>
</dbReference>
<feature type="domain" description="AMP-dependent synthetase/ligase" evidence="5">
    <location>
        <begin position="101"/>
        <end position="454"/>
    </location>
</feature>
<proteinExistence type="inferred from homology"/>
<dbReference type="NCBIfam" id="NF002937">
    <property type="entry name" value="PRK03584.1"/>
    <property type="match status" value="1"/>
</dbReference>
<evidence type="ECO:0000256" key="3">
    <source>
        <dbReference type="ARBA" id="ARBA00022741"/>
    </source>
</evidence>
<accession>A0A094PUZ7</accession>
<dbReference type="GO" id="GO:0005524">
    <property type="term" value="F:ATP binding"/>
    <property type="evidence" value="ECO:0007669"/>
    <property type="project" value="UniProtKB-KW"/>
</dbReference>